<evidence type="ECO:0000313" key="2">
    <source>
        <dbReference type="Proteomes" id="UP000199679"/>
    </source>
</evidence>
<keyword evidence="2" id="KW-1185">Reference proteome</keyword>
<dbReference type="EMBL" id="LT629740">
    <property type="protein sequence ID" value="SDS49612.1"/>
    <property type="molecule type" value="Genomic_DNA"/>
</dbReference>
<evidence type="ECO:0000313" key="1">
    <source>
        <dbReference type="EMBL" id="SDS49612.1"/>
    </source>
</evidence>
<protein>
    <recommendedName>
        <fullName evidence="3">DUF5007 domain-containing protein</fullName>
    </recommendedName>
</protein>
<organism evidence="1 2">
    <name type="scientific">Mucilaginibacter mallensis</name>
    <dbReference type="NCBI Taxonomy" id="652787"/>
    <lineage>
        <taxon>Bacteria</taxon>
        <taxon>Pseudomonadati</taxon>
        <taxon>Bacteroidota</taxon>
        <taxon>Sphingobacteriia</taxon>
        <taxon>Sphingobacteriales</taxon>
        <taxon>Sphingobacteriaceae</taxon>
        <taxon>Mucilaginibacter</taxon>
    </lineage>
</organism>
<dbReference type="AlphaFoldDB" id="A0A1H1SNQ4"/>
<evidence type="ECO:0008006" key="3">
    <source>
        <dbReference type="Google" id="ProtNLM"/>
    </source>
</evidence>
<accession>A0A1H1SNQ4</accession>
<dbReference type="PROSITE" id="PS51257">
    <property type="entry name" value="PROKAR_LIPOPROTEIN"/>
    <property type="match status" value="1"/>
</dbReference>
<reference evidence="1 2" key="1">
    <citation type="submission" date="2016-10" db="EMBL/GenBank/DDBJ databases">
        <authorList>
            <person name="de Groot N.N."/>
        </authorList>
    </citation>
    <scope>NUCLEOTIDE SEQUENCE [LARGE SCALE GENOMIC DNA]</scope>
    <source>
        <strain evidence="1 2">MP1X4</strain>
    </source>
</reference>
<name>A0A1H1SNQ4_MUCMA</name>
<sequence length="332" mass="36674">MKKIFYLYSAIVLAFIAITYSCKKSTVGFLSPYVHYEQNPIKVPKGRTFLSSALNPDGSSMPFTATVVHYYNKANGQIVDSLFNKKFPVQIFTGYIDPKKDTSFQQIISFLKTEYLPAVTILPNSGQVSANSGALYLPAGEYQYDLRITNEAGTKVYPKIGDFILADTTTFDAVPAIGSTSETRILVGNESKSSVGQHPLLTITRVADTPNIITVVYKDKNGTPWNPQAGEVVSRPAAGLNPIPPYLQSLQEYTSSYYYTSTSSVFRFPLVPFPLNTLGNGFNIYQRIPAKYVSNDGLPEGAYTLNLRFPIRIYVPGSYLVVEQSIDATRVP</sequence>
<dbReference type="STRING" id="652787.SAMN05216490_1258"/>
<proteinExistence type="predicted"/>
<gene>
    <name evidence="1" type="ORF">SAMN05216490_1258</name>
</gene>
<dbReference type="Proteomes" id="UP000199679">
    <property type="component" value="Chromosome I"/>
</dbReference>
<dbReference type="OrthoDB" id="628330at2"/>
<dbReference type="RefSeq" id="WP_091370397.1">
    <property type="nucleotide sequence ID" value="NZ_LT629740.1"/>
</dbReference>